<dbReference type="GeneID" id="63982725"/>
<accession>A0ABD7CVL0</accession>
<evidence type="ECO:0000313" key="5">
    <source>
        <dbReference type="Proteomes" id="UP000623926"/>
    </source>
</evidence>
<name>A0ABD7CVL0_9ACTN</name>
<evidence type="ECO:0000313" key="3">
    <source>
        <dbReference type="EMBL" id="QRV43510.1"/>
    </source>
</evidence>
<protein>
    <submittedName>
        <fullName evidence="2">Uncharacterized protein</fullName>
    </submittedName>
</protein>
<keyword evidence="4" id="KW-1185">Reference proteome</keyword>
<proteinExistence type="predicted"/>
<dbReference type="RefSeq" id="WP_128647635.1">
    <property type="nucleotide sequence ID" value="NZ_CP070242.1"/>
</dbReference>
<dbReference type="AlphaFoldDB" id="A0ABD7CVL0"/>
<evidence type="ECO:0000313" key="4">
    <source>
        <dbReference type="Proteomes" id="UP000598054"/>
    </source>
</evidence>
<sequence length="216" mass="24515">MDDAAASCDVLRRDAAEHDINAALRAQLPLSGVGVEVLHCYVRLTIDDSTQKAALLAERMRQGYALEEARRRREQEREDAQRRVEHSREEDQLRREYELDALARRQARARAEFLRTEILADPASARLYTLLERNTEHWPRLGAPPAGTSLPDLVREVQQWQPQARWVVVAQLLHDFVAGLSEEGRKELLTILAKTVKVHGDEKTAQALINAAGKQE</sequence>
<gene>
    <name evidence="3" type="ORF">I6J41_24420</name>
    <name evidence="2" type="ORF">I6J42_09590</name>
</gene>
<dbReference type="EMBL" id="CP070249">
    <property type="protein sequence ID" value="QRV43510.1"/>
    <property type="molecule type" value="Genomic_DNA"/>
</dbReference>
<dbReference type="EMBL" id="CP070245">
    <property type="protein sequence ID" value="QRV34297.1"/>
    <property type="molecule type" value="Genomic_DNA"/>
</dbReference>
<reference evidence="4 5" key="1">
    <citation type="submission" date="2021-02" db="EMBL/GenBank/DDBJ databases">
        <title>FDA dAtabase for Regulatory Grade micrObial Sequences (FDA-ARGOS): Supporting development and validation of Infectious Disease Dx tests.</title>
        <authorList>
            <person name="Sproer C."/>
            <person name="Gronow S."/>
            <person name="Severitt S."/>
            <person name="Schroder I."/>
            <person name="Tallon L."/>
            <person name="Sadzewicz L."/>
            <person name="Zhao X."/>
            <person name="Boylan J."/>
            <person name="Ott S."/>
            <person name="Bowen H."/>
            <person name="Vavikolanu K."/>
            <person name="Mehta A."/>
            <person name="Aluvathingal J."/>
            <person name="Nadendla S."/>
            <person name="Lowell S."/>
            <person name="Myers T."/>
            <person name="Yan Y."/>
            <person name="Sichtig H."/>
        </authorList>
    </citation>
    <scope>NUCLEOTIDE SEQUENCE [LARGE SCALE GENOMIC DNA]</scope>
    <source>
        <strain evidence="3 4">FDAARGOS_1211</strain>
        <strain evidence="2 5">FDAARGOS_1212</strain>
    </source>
</reference>
<evidence type="ECO:0000256" key="1">
    <source>
        <dbReference type="SAM" id="MobiDB-lite"/>
    </source>
</evidence>
<feature type="region of interest" description="Disordered" evidence="1">
    <location>
        <begin position="71"/>
        <end position="90"/>
    </location>
</feature>
<dbReference type="Proteomes" id="UP000598054">
    <property type="component" value="Chromosome"/>
</dbReference>
<dbReference type="Proteomes" id="UP000623926">
    <property type="component" value="Chromosome"/>
</dbReference>
<evidence type="ECO:0000313" key="2">
    <source>
        <dbReference type="EMBL" id="QRV34297.1"/>
    </source>
</evidence>
<organism evidence="2 5">
    <name type="scientific">Streptomyces californicus</name>
    <dbReference type="NCBI Taxonomy" id="67351"/>
    <lineage>
        <taxon>Bacteria</taxon>
        <taxon>Bacillati</taxon>
        <taxon>Actinomycetota</taxon>
        <taxon>Actinomycetes</taxon>
        <taxon>Kitasatosporales</taxon>
        <taxon>Streptomycetaceae</taxon>
        <taxon>Streptomyces</taxon>
    </lineage>
</organism>